<dbReference type="EMBL" id="PQFF01000024">
    <property type="protein sequence ID" value="RHZ88039.1"/>
    <property type="molecule type" value="Genomic_DNA"/>
</dbReference>
<gene>
    <name evidence="2" type="ORF">Glove_26g260</name>
</gene>
<sequence>MSWKCDFCPQRIFITKTSYINHIKRCLESVDSSEELSLEVMMIDNLNEDEDEDEDDDDDSNNTEAKEKSLTSNINHSSVLFLKIWNYLTS</sequence>
<organism evidence="2 3">
    <name type="scientific">Diversispora epigaea</name>
    <dbReference type="NCBI Taxonomy" id="1348612"/>
    <lineage>
        <taxon>Eukaryota</taxon>
        <taxon>Fungi</taxon>
        <taxon>Fungi incertae sedis</taxon>
        <taxon>Mucoromycota</taxon>
        <taxon>Glomeromycotina</taxon>
        <taxon>Glomeromycetes</taxon>
        <taxon>Diversisporales</taxon>
        <taxon>Diversisporaceae</taxon>
        <taxon>Diversispora</taxon>
    </lineage>
</organism>
<comment type="caution">
    <text evidence="2">The sequence shown here is derived from an EMBL/GenBank/DDBJ whole genome shotgun (WGS) entry which is preliminary data.</text>
</comment>
<keyword evidence="3" id="KW-1185">Reference proteome</keyword>
<protein>
    <submittedName>
        <fullName evidence="2">Uncharacterized protein</fullName>
    </submittedName>
</protein>
<feature type="compositionally biased region" description="Acidic residues" evidence="1">
    <location>
        <begin position="46"/>
        <end position="61"/>
    </location>
</feature>
<proteinExistence type="predicted"/>
<accession>A0A397JI55</accession>
<reference evidence="2 3" key="1">
    <citation type="submission" date="2018-08" db="EMBL/GenBank/DDBJ databases">
        <title>Genome and evolution of the arbuscular mycorrhizal fungus Diversispora epigaea (formerly Glomus versiforme) and its bacterial endosymbionts.</title>
        <authorList>
            <person name="Sun X."/>
            <person name="Fei Z."/>
            <person name="Harrison M."/>
        </authorList>
    </citation>
    <scope>NUCLEOTIDE SEQUENCE [LARGE SCALE GENOMIC DNA]</scope>
    <source>
        <strain evidence="2 3">IT104</strain>
    </source>
</reference>
<evidence type="ECO:0000313" key="3">
    <source>
        <dbReference type="Proteomes" id="UP000266861"/>
    </source>
</evidence>
<dbReference type="AlphaFoldDB" id="A0A397JI55"/>
<feature type="region of interest" description="Disordered" evidence="1">
    <location>
        <begin position="42"/>
        <end position="70"/>
    </location>
</feature>
<evidence type="ECO:0000256" key="1">
    <source>
        <dbReference type="SAM" id="MobiDB-lite"/>
    </source>
</evidence>
<name>A0A397JI55_9GLOM</name>
<dbReference type="Proteomes" id="UP000266861">
    <property type="component" value="Unassembled WGS sequence"/>
</dbReference>
<evidence type="ECO:0000313" key="2">
    <source>
        <dbReference type="EMBL" id="RHZ88039.1"/>
    </source>
</evidence>